<dbReference type="RefSeq" id="WP_167636083.1">
    <property type="nucleotide sequence ID" value="NZ_JAATOP010000001.1"/>
</dbReference>
<dbReference type="InterPro" id="IPR010297">
    <property type="entry name" value="DUF900_hydrolase"/>
</dbReference>
<gene>
    <name evidence="1" type="ORF">HCZ30_02005</name>
</gene>
<dbReference type="GO" id="GO:0016787">
    <property type="term" value="F:hydrolase activity"/>
    <property type="evidence" value="ECO:0007669"/>
    <property type="project" value="UniProtKB-KW"/>
</dbReference>
<name>A0ABX0VX47_9RHOB</name>
<reference evidence="1 2" key="1">
    <citation type="submission" date="2020-03" db="EMBL/GenBank/DDBJ databases">
        <title>Bacterial isolates of synthetic phycosphere.</title>
        <authorList>
            <person name="Fu H."/>
            <person name="Moran M.A."/>
        </authorList>
    </citation>
    <scope>NUCLEOTIDE SEQUENCE [LARGE SCALE GENOMIC DNA]</scope>
    <source>
        <strain evidence="1 2">HF1</strain>
    </source>
</reference>
<dbReference type="Proteomes" id="UP000709466">
    <property type="component" value="Unassembled WGS sequence"/>
</dbReference>
<dbReference type="PANTHER" id="PTHR36513">
    <property type="entry name" value="ABC TRANSMEMBRANE TYPE-1 DOMAIN-CONTAINING PROTEIN"/>
    <property type="match status" value="1"/>
</dbReference>
<organism evidence="1 2">
    <name type="scientific">Marivivens donghaensis</name>
    <dbReference type="NCBI Taxonomy" id="1699413"/>
    <lineage>
        <taxon>Bacteria</taxon>
        <taxon>Pseudomonadati</taxon>
        <taxon>Pseudomonadota</taxon>
        <taxon>Alphaproteobacteria</taxon>
        <taxon>Rhodobacterales</taxon>
        <taxon>Paracoccaceae</taxon>
        <taxon>Marivivens group</taxon>
        <taxon>Marivivens</taxon>
    </lineage>
</organism>
<dbReference type="SUPFAM" id="SSF53474">
    <property type="entry name" value="alpha/beta-Hydrolases"/>
    <property type="match status" value="1"/>
</dbReference>
<protein>
    <submittedName>
        <fullName evidence="1">Alpha/beta fold hydrolase</fullName>
    </submittedName>
</protein>
<accession>A0ABX0VX47</accession>
<sequence length="358" mass="38990">MRSILVFIALLFVTACSQRPGDNVLVPYVDIGDDAEIIRLFVVSSRTPTEYGYNASFDFATGFRYYDISVPPERTEGSIKWPNLDPDPVTDFLVVDTGTLTREEFIRQVHRDNLGDGEVGVFVHGFNQRFQEALFRVAQLNADSDSDTVASVLFSWPSEGNPLGYETDAQGVLFSRDPLADLLTDLHDTGLRTVVFAHSMGGWLTVEALRILKLAGRQDVLDGLEVILAAPDVDTFVFGRAMDLIGPMKTPIAVLVSRKDRALDLAARLAGGRPKLGSVDVTDPAVAEAAQLAHVQLIDISSVDFDPLGHSGYIGVAQHYSELQQADSGRGDFASTGAFVFNAFENAVIQPVSGAFYR</sequence>
<dbReference type="Pfam" id="PF05990">
    <property type="entry name" value="DUF900"/>
    <property type="match status" value="1"/>
</dbReference>
<dbReference type="PROSITE" id="PS51257">
    <property type="entry name" value="PROKAR_LIPOPROTEIN"/>
    <property type="match status" value="1"/>
</dbReference>
<dbReference type="EMBL" id="JAATOP010000001">
    <property type="protein sequence ID" value="NIY71203.1"/>
    <property type="molecule type" value="Genomic_DNA"/>
</dbReference>
<keyword evidence="2" id="KW-1185">Reference proteome</keyword>
<dbReference type="InterPro" id="IPR029058">
    <property type="entry name" value="AB_hydrolase_fold"/>
</dbReference>
<evidence type="ECO:0000313" key="1">
    <source>
        <dbReference type="EMBL" id="NIY71203.1"/>
    </source>
</evidence>
<keyword evidence="1" id="KW-0378">Hydrolase</keyword>
<comment type="caution">
    <text evidence="1">The sequence shown here is derived from an EMBL/GenBank/DDBJ whole genome shotgun (WGS) entry which is preliminary data.</text>
</comment>
<dbReference type="Gene3D" id="3.40.50.1820">
    <property type="entry name" value="alpha/beta hydrolase"/>
    <property type="match status" value="1"/>
</dbReference>
<proteinExistence type="predicted"/>
<dbReference type="PANTHER" id="PTHR36513:SF1">
    <property type="entry name" value="TRANSMEMBRANE PROTEIN"/>
    <property type="match status" value="1"/>
</dbReference>
<evidence type="ECO:0000313" key="2">
    <source>
        <dbReference type="Proteomes" id="UP000709466"/>
    </source>
</evidence>